<accession>A0A2W5N1C8</accession>
<dbReference type="GO" id="GO:1990961">
    <property type="term" value="P:xenobiotic detoxification by transmembrane export across the plasma membrane"/>
    <property type="evidence" value="ECO:0007669"/>
    <property type="project" value="InterPro"/>
</dbReference>
<dbReference type="GO" id="GO:0042910">
    <property type="term" value="F:xenobiotic transmembrane transporter activity"/>
    <property type="evidence" value="ECO:0007669"/>
    <property type="project" value="InterPro"/>
</dbReference>
<comment type="subcellular location">
    <subcellularLocation>
        <location evidence="8">Cell inner membrane</location>
        <topology evidence="8">Multi-pass membrane protein</topology>
    </subcellularLocation>
    <subcellularLocation>
        <location evidence="1">Cell membrane</location>
        <topology evidence="1">Multi-pass membrane protein</topology>
    </subcellularLocation>
</comment>
<evidence type="ECO:0000313" key="11">
    <source>
        <dbReference type="Proteomes" id="UP000249185"/>
    </source>
</evidence>
<comment type="caution">
    <text evidence="10">The sequence shown here is derived from an EMBL/GenBank/DDBJ whole genome shotgun (WGS) entry which is preliminary data.</text>
</comment>
<keyword evidence="3 8" id="KW-0813">Transport</keyword>
<evidence type="ECO:0000313" key="10">
    <source>
        <dbReference type="EMBL" id="PZQ46874.1"/>
    </source>
</evidence>
<evidence type="ECO:0000256" key="5">
    <source>
        <dbReference type="ARBA" id="ARBA00022692"/>
    </source>
</evidence>
<feature type="transmembrane region" description="Helical" evidence="8">
    <location>
        <begin position="147"/>
        <end position="168"/>
    </location>
</feature>
<evidence type="ECO:0000256" key="4">
    <source>
        <dbReference type="ARBA" id="ARBA00022475"/>
    </source>
</evidence>
<dbReference type="GO" id="GO:0005886">
    <property type="term" value="C:plasma membrane"/>
    <property type="evidence" value="ECO:0007669"/>
    <property type="project" value="UniProtKB-SubCell"/>
</dbReference>
<gene>
    <name evidence="10" type="ORF">DI556_19110</name>
</gene>
<comment type="caution">
    <text evidence="8">Lacks conserved residue(s) required for the propagation of feature annotation.</text>
</comment>
<comment type="similarity">
    <text evidence="2 8">Belongs to the major facilitator superfamily. Bcr/CmlA family.</text>
</comment>
<feature type="domain" description="Major facilitator superfamily (MFS) profile" evidence="9">
    <location>
        <begin position="19"/>
        <end position="404"/>
    </location>
</feature>
<dbReference type="Gene3D" id="1.20.1720.10">
    <property type="entry name" value="Multidrug resistance protein D"/>
    <property type="match status" value="1"/>
</dbReference>
<keyword evidence="6 8" id="KW-1133">Transmembrane helix</keyword>
<feature type="transmembrane region" description="Helical" evidence="8">
    <location>
        <begin position="349"/>
        <end position="372"/>
    </location>
</feature>
<feature type="transmembrane region" description="Helical" evidence="8">
    <location>
        <begin position="86"/>
        <end position="104"/>
    </location>
</feature>
<feature type="transmembrane region" description="Helical" evidence="8">
    <location>
        <begin position="378"/>
        <end position="400"/>
    </location>
</feature>
<keyword evidence="8" id="KW-0997">Cell inner membrane</keyword>
<name>A0A2W5N1C8_RHOSU</name>
<keyword evidence="7 8" id="KW-0472">Membrane</keyword>
<dbReference type="InterPro" id="IPR011701">
    <property type="entry name" value="MFS"/>
</dbReference>
<evidence type="ECO:0000256" key="7">
    <source>
        <dbReference type="ARBA" id="ARBA00023136"/>
    </source>
</evidence>
<feature type="transmembrane region" description="Helical" evidence="8">
    <location>
        <begin position="317"/>
        <end position="337"/>
    </location>
</feature>
<dbReference type="EMBL" id="QFPW01000020">
    <property type="protein sequence ID" value="PZQ46874.1"/>
    <property type="molecule type" value="Genomic_DNA"/>
</dbReference>
<dbReference type="Proteomes" id="UP000249185">
    <property type="component" value="Unassembled WGS sequence"/>
</dbReference>
<sequence length="414" mass="43812">MPAPESPPRPGNPPGLPEFIALTACLMALTAFSVDIMLPALPQIRADYGLADVNAQQLVVSTYVGGFALGQLFVGPLSDRYGRRPVLFAGLGVYALAAFACLVADSFSTLLIARFVQGLANAAPRVMAIAITRDSFQGRRMAEVMSFVMMVFIIVPVIAPSLGGAFMLIGSWHLIFAFLCVFALAIMVWTALRMPETHRAETRVPMTAAWLWGAIRETATNRQTLGYTLATGVLFGALMGYINSAQQVFQEVYGVGELFPILFGACAIALAIAAFVSGRFVMRMGSRRLGHAAVLGFAVFSTLHYALFLAIGTPPLPVFLVILSGCLFCFGLVMPNYNALAMEPMGRIAGTASSFVGAVTTGLAAVLGLVIGQHFDGTVGPLLAGFAIFGVCSVAITLVIERGRLFGVGQPRAA</sequence>
<proteinExistence type="inferred from homology"/>
<protein>
    <recommendedName>
        <fullName evidence="8">Bcr/CflA family efflux transporter</fullName>
    </recommendedName>
</protein>
<keyword evidence="5 8" id="KW-0812">Transmembrane</keyword>
<dbReference type="InterPro" id="IPR004812">
    <property type="entry name" value="Efflux_drug-R_Bcr/CmlA"/>
</dbReference>
<dbReference type="InterPro" id="IPR005829">
    <property type="entry name" value="Sugar_transporter_CS"/>
</dbReference>
<dbReference type="CDD" id="cd17320">
    <property type="entry name" value="MFS_MdfA_MDR_like"/>
    <property type="match status" value="1"/>
</dbReference>
<evidence type="ECO:0000256" key="6">
    <source>
        <dbReference type="ARBA" id="ARBA00022989"/>
    </source>
</evidence>
<feature type="transmembrane region" description="Helical" evidence="8">
    <location>
        <begin position="289"/>
        <end position="311"/>
    </location>
</feature>
<evidence type="ECO:0000256" key="2">
    <source>
        <dbReference type="ARBA" id="ARBA00006236"/>
    </source>
</evidence>
<feature type="transmembrane region" description="Helical" evidence="8">
    <location>
        <begin position="20"/>
        <end position="41"/>
    </location>
</feature>
<organism evidence="10 11">
    <name type="scientific">Rhodovulum sulfidophilum</name>
    <name type="common">Rhodobacter sulfidophilus</name>
    <dbReference type="NCBI Taxonomy" id="35806"/>
    <lineage>
        <taxon>Bacteria</taxon>
        <taxon>Pseudomonadati</taxon>
        <taxon>Pseudomonadota</taxon>
        <taxon>Alphaproteobacteria</taxon>
        <taxon>Rhodobacterales</taxon>
        <taxon>Paracoccaceae</taxon>
        <taxon>Rhodovulum</taxon>
    </lineage>
</organism>
<dbReference type="InterPro" id="IPR020846">
    <property type="entry name" value="MFS_dom"/>
</dbReference>
<dbReference type="PANTHER" id="PTHR23502">
    <property type="entry name" value="MAJOR FACILITATOR SUPERFAMILY"/>
    <property type="match status" value="1"/>
</dbReference>
<feature type="transmembrane region" description="Helical" evidence="8">
    <location>
        <begin position="262"/>
        <end position="282"/>
    </location>
</feature>
<evidence type="ECO:0000259" key="9">
    <source>
        <dbReference type="PROSITE" id="PS50850"/>
    </source>
</evidence>
<reference evidence="10 11" key="1">
    <citation type="submission" date="2017-08" db="EMBL/GenBank/DDBJ databases">
        <title>Infants hospitalized years apart are colonized by the same room-sourced microbial strains.</title>
        <authorList>
            <person name="Brooks B."/>
            <person name="Olm M.R."/>
            <person name="Firek B.A."/>
            <person name="Baker R."/>
            <person name="Thomas B.C."/>
            <person name="Morowitz M.J."/>
            <person name="Banfield J.F."/>
        </authorList>
    </citation>
    <scope>NUCLEOTIDE SEQUENCE [LARGE SCALE GENOMIC DNA]</scope>
    <source>
        <strain evidence="10">S2_005_002_R2_34</strain>
    </source>
</reference>
<dbReference type="PROSITE" id="PS00216">
    <property type="entry name" value="SUGAR_TRANSPORT_1"/>
    <property type="match status" value="1"/>
</dbReference>
<evidence type="ECO:0000256" key="1">
    <source>
        <dbReference type="ARBA" id="ARBA00004651"/>
    </source>
</evidence>
<dbReference type="Pfam" id="PF07690">
    <property type="entry name" value="MFS_1"/>
    <property type="match status" value="1"/>
</dbReference>
<keyword evidence="4" id="KW-1003">Cell membrane</keyword>
<evidence type="ECO:0000256" key="3">
    <source>
        <dbReference type="ARBA" id="ARBA00022448"/>
    </source>
</evidence>
<dbReference type="AlphaFoldDB" id="A0A2W5N1C8"/>
<dbReference type="SUPFAM" id="SSF103473">
    <property type="entry name" value="MFS general substrate transporter"/>
    <property type="match status" value="1"/>
</dbReference>
<evidence type="ECO:0000256" key="8">
    <source>
        <dbReference type="RuleBase" id="RU365088"/>
    </source>
</evidence>
<feature type="transmembrane region" description="Helical" evidence="8">
    <location>
        <begin position="174"/>
        <end position="192"/>
    </location>
</feature>
<dbReference type="PROSITE" id="PS50850">
    <property type="entry name" value="MFS"/>
    <property type="match status" value="1"/>
</dbReference>
<feature type="transmembrane region" description="Helical" evidence="8">
    <location>
        <begin position="224"/>
        <end position="242"/>
    </location>
</feature>
<dbReference type="InterPro" id="IPR036259">
    <property type="entry name" value="MFS_trans_sf"/>
</dbReference>
<dbReference type="NCBIfam" id="TIGR00710">
    <property type="entry name" value="efflux_Bcr_CflA"/>
    <property type="match status" value="1"/>
</dbReference>
<feature type="transmembrane region" description="Helical" evidence="8">
    <location>
        <begin position="53"/>
        <end position="74"/>
    </location>
</feature>
<dbReference type="PANTHER" id="PTHR23502:SF132">
    <property type="entry name" value="POLYAMINE TRANSPORTER 2-RELATED"/>
    <property type="match status" value="1"/>
</dbReference>